<dbReference type="EMBL" id="FN393076">
    <property type="protein sequence ID" value="CAY80862.1"/>
    <property type="molecule type" value="Genomic_DNA"/>
</dbReference>
<dbReference type="AlphaFoldDB" id="C8ZBU6"/>
<accession>C8ZBU6</accession>
<evidence type="ECO:0000313" key="2">
    <source>
        <dbReference type="Proteomes" id="UP000000286"/>
    </source>
</evidence>
<reference evidence="1 2" key="1">
    <citation type="journal article" date="2009" name="Proc. Natl. Acad. Sci. U.S.A.">
        <title>Eukaryote-to-eukaryote gene transfer events revealed by the genome sequence of the wine yeast Saccharomyces cerevisiae EC1118.</title>
        <authorList>
            <person name="Novo M."/>
            <person name="Bigey F."/>
            <person name="Beyne E."/>
            <person name="Galeote V."/>
            <person name="Gavory F."/>
            <person name="Mallet S."/>
            <person name="Cambot B."/>
            <person name="Legras J.L."/>
            <person name="Wincker P."/>
            <person name="Casaregola S."/>
            <person name="Dequin S."/>
        </authorList>
    </citation>
    <scope>NUCLEOTIDE SEQUENCE [LARGE SCALE GENOMIC DNA]</scope>
    <source>
        <strain evidence="2">Lalvin EC1118 / Prise de mousse</strain>
    </source>
</reference>
<dbReference type="Proteomes" id="UP000000286">
    <property type="component" value="Chromosome X"/>
</dbReference>
<organism evidence="1 2">
    <name type="scientific">Saccharomyces cerevisiae (strain Lalvin EC1118 / Prise de mousse)</name>
    <name type="common">Baker's yeast</name>
    <dbReference type="NCBI Taxonomy" id="643680"/>
    <lineage>
        <taxon>Eukaryota</taxon>
        <taxon>Fungi</taxon>
        <taxon>Dikarya</taxon>
        <taxon>Ascomycota</taxon>
        <taxon>Saccharomycotina</taxon>
        <taxon>Saccharomycetes</taxon>
        <taxon>Saccharomycetales</taxon>
        <taxon>Saccharomycetaceae</taxon>
        <taxon>Saccharomyces</taxon>
    </lineage>
</organism>
<sequence length="117" mass="13171">MKVGKAKKKPEIFSAHCSVATAFLDPSFFYPNFVAQKASHYNDKTGSANIWTYISRTGSLLLFTQVVYRKSKWTHQSATFADCIYCQSGQSPSVSLSCSDARQTWMQHRGWSSLMSL</sequence>
<gene>
    <name evidence="1" type="ORF">EC1118_1J19_1024g</name>
</gene>
<proteinExistence type="predicted"/>
<protein>
    <submittedName>
        <fullName evidence="1">EC1118_1J19_1024p</fullName>
    </submittedName>
</protein>
<dbReference type="HOGENOM" id="CLU_2086670_0_0_1"/>
<evidence type="ECO:0000313" key="1">
    <source>
        <dbReference type="EMBL" id="CAY80862.1"/>
    </source>
</evidence>
<name>C8ZBU6_YEAS8</name>